<organism evidence="1">
    <name type="scientific">Anguilla anguilla</name>
    <name type="common">European freshwater eel</name>
    <name type="synonym">Muraena anguilla</name>
    <dbReference type="NCBI Taxonomy" id="7936"/>
    <lineage>
        <taxon>Eukaryota</taxon>
        <taxon>Metazoa</taxon>
        <taxon>Chordata</taxon>
        <taxon>Craniata</taxon>
        <taxon>Vertebrata</taxon>
        <taxon>Euteleostomi</taxon>
        <taxon>Actinopterygii</taxon>
        <taxon>Neopterygii</taxon>
        <taxon>Teleostei</taxon>
        <taxon>Anguilliformes</taxon>
        <taxon>Anguillidae</taxon>
        <taxon>Anguilla</taxon>
    </lineage>
</organism>
<reference evidence="1" key="1">
    <citation type="submission" date="2014-11" db="EMBL/GenBank/DDBJ databases">
        <authorList>
            <person name="Amaro Gonzalez C."/>
        </authorList>
    </citation>
    <scope>NUCLEOTIDE SEQUENCE</scope>
</reference>
<dbReference type="AlphaFoldDB" id="A0A0E9XYP1"/>
<dbReference type="EMBL" id="GBXM01000730">
    <property type="protein sequence ID" value="JAI07848.1"/>
    <property type="molecule type" value="Transcribed_RNA"/>
</dbReference>
<protein>
    <submittedName>
        <fullName evidence="1">Uncharacterized protein</fullName>
    </submittedName>
</protein>
<name>A0A0E9XYP1_ANGAN</name>
<sequence>MFQIKFAPSVQQYGFTVF</sequence>
<accession>A0A0E9XYP1</accession>
<proteinExistence type="predicted"/>
<evidence type="ECO:0000313" key="1">
    <source>
        <dbReference type="EMBL" id="JAI07848.1"/>
    </source>
</evidence>
<reference evidence="1" key="2">
    <citation type="journal article" date="2015" name="Fish Shellfish Immunol.">
        <title>Early steps in the European eel (Anguilla anguilla)-Vibrio vulnificus interaction in the gills: Role of the RtxA13 toxin.</title>
        <authorList>
            <person name="Callol A."/>
            <person name="Pajuelo D."/>
            <person name="Ebbesson L."/>
            <person name="Teles M."/>
            <person name="MacKenzie S."/>
            <person name="Amaro C."/>
        </authorList>
    </citation>
    <scope>NUCLEOTIDE SEQUENCE</scope>
</reference>